<evidence type="ECO:0000313" key="2">
    <source>
        <dbReference type="Proteomes" id="UP000785679"/>
    </source>
</evidence>
<reference evidence="1" key="1">
    <citation type="submission" date="2019-06" db="EMBL/GenBank/DDBJ databases">
        <authorList>
            <person name="Zheng W."/>
        </authorList>
    </citation>
    <scope>NUCLEOTIDE SEQUENCE</scope>
    <source>
        <strain evidence="1">QDHG01</strain>
    </source>
</reference>
<proteinExistence type="predicted"/>
<dbReference type="EMBL" id="RRYP01000541">
    <property type="protein sequence ID" value="TNV87264.1"/>
    <property type="molecule type" value="Genomic_DNA"/>
</dbReference>
<gene>
    <name evidence="1" type="ORF">FGO68_gene1578</name>
</gene>
<protein>
    <submittedName>
        <fullName evidence="1">Uncharacterized protein</fullName>
    </submittedName>
</protein>
<comment type="caution">
    <text evidence="1">The sequence shown here is derived from an EMBL/GenBank/DDBJ whole genome shotgun (WGS) entry which is preliminary data.</text>
</comment>
<organism evidence="1 2">
    <name type="scientific">Halteria grandinella</name>
    <dbReference type="NCBI Taxonomy" id="5974"/>
    <lineage>
        <taxon>Eukaryota</taxon>
        <taxon>Sar</taxon>
        <taxon>Alveolata</taxon>
        <taxon>Ciliophora</taxon>
        <taxon>Intramacronucleata</taxon>
        <taxon>Spirotrichea</taxon>
        <taxon>Stichotrichia</taxon>
        <taxon>Sporadotrichida</taxon>
        <taxon>Halteriidae</taxon>
        <taxon>Halteria</taxon>
    </lineage>
</organism>
<keyword evidence="2" id="KW-1185">Reference proteome</keyword>
<name>A0A8J8P7A9_HALGN</name>
<dbReference type="Proteomes" id="UP000785679">
    <property type="component" value="Unassembled WGS sequence"/>
</dbReference>
<accession>A0A8J8P7A9</accession>
<evidence type="ECO:0000313" key="1">
    <source>
        <dbReference type="EMBL" id="TNV87264.1"/>
    </source>
</evidence>
<dbReference type="AlphaFoldDB" id="A0A8J8P7A9"/>
<sequence length="87" mass="10460">MIAFCEYQGRLIYPNFQQKFYLRQQFATGYLRYLNLLGARHALIQMIYGQISLLVFIVKRVATEMNQPILNYFFLWPSQQFLLQLES</sequence>